<gene>
    <name evidence="2" type="ORF">SDC9_99892</name>
</gene>
<dbReference type="SUPFAM" id="SSF52172">
    <property type="entry name" value="CheY-like"/>
    <property type="match status" value="1"/>
</dbReference>
<organism evidence="2">
    <name type="scientific">bioreactor metagenome</name>
    <dbReference type="NCBI Taxonomy" id="1076179"/>
    <lineage>
        <taxon>unclassified sequences</taxon>
        <taxon>metagenomes</taxon>
        <taxon>ecological metagenomes</taxon>
    </lineage>
</organism>
<comment type="caution">
    <text evidence="2">The sequence shown here is derived from an EMBL/GenBank/DDBJ whole genome shotgun (WGS) entry which is preliminary data.</text>
</comment>
<dbReference type="AlphaFoldDB" id="A0A645AJC8"/>
<dbReference type="InterPro" id="IPR036388">
    <property type="entry name" value="WH-like_DNA-bd_sf"/>
</dbReference>
<evidence type="ECO:0000313" key="2">
    <source>
        <dbReference type="EMBL" id="MPM53127.1"/>
    </source>
</evidence>
<protein>
    <recommendedName>
        <fullName evidence="1">ANTAR domain-containing protein</fullName>
    </recommendedName>
</protein>
<reference evidence="2" key="1">
    <citation type="submission" date="2019-08" db="EMBL/GenBank/DDBJ databases">
        <authorList>
            <person name="Kucharzyk K."/>
            <person name="Murdoch R.W."/>
            <person name="Higgins S."/>
            <person name="Loffler F."/>
        </authorList>
    </citation>
    <scope>NUCLEOTIDE SEQUENCE</scope>
</reference>
<sequence>MKKLIVAFEGETSRIRIKEMLEAGGLPVTTVCRSGGEVSRAIRKAGGGVVVCGYKLTDMTAEQLSENLADIALVLLIATPPQMDLLSSNMLFKLSAPVTRGDLLASVRMLMQMEGRVARHPAVPKRGKEEESIISQAKDLLMKRNCMTEEEAHRLLQKKSMDTGTRMVETARMILGM</sequence>
<dbReference type="GO" id="GO:0003723">
    <property type="term" value="F:RNA binding"/>
    <property type="evidence" value="ECO:0007669"/>
    <property type="project" value="InterPro"/>
</dbReference>
<proteinExistence type="predicted"/>
<dbReference type="SMART" id="SM01012">
    <property type="entry name" value="ANTAR"/>
    <property type="match status" value="1"/>
</dbReference>
<evidence type="ECO:0000259" key="1">
    <source>
        <dbReference type="PROSITE" id="PS50921"/>
    </source>
</evidence>
<dbReference type="EMBL" id="VSSQ01014187">
    <property type="protein sequence ID" value="MPM53127.1"/>
    <property type="molecule type" value="Genomic_DNA"/>
</dbReference>
<name>A0A645AJC8_9ZZZZ</name>
<feature type="domain" description="ANTAR" evidence="1">
    <location>
        <begin position="114"/>
        <end position="175"/>
    </location>
</feature>
<dbReference type="InterPro" id="IPR011006">
    <property type="entry name" value="CheY-like_superfamily"/>
</dbReference>
<dbReference type="PROSITE" id="PS50921">
    <property type="entry name" value="ANTAR"/>
    <property type="match status" value="1"/>
</dbReference>
<dbReference type="InterPro" id="IPR005561">
    <property type="entry name" value="ANTAR"/>
</dbReference>
<dbReference type="Gene3D" id="1.10.10.10">
    <property type="entry name" value="Winged helix-like DNA-binding domain superfamily/Winged helix DNA-binding domain"/>
    <property type="match status" value="1"/>
</dbReference>
<accession>A0A645AJC8</accession>
<dbReference type="Pfam" id="PF03861">
    <property type="entry name" value="ANTAR"/>
    <property type="match status" value="1"/>
</dbReference>